<evidence type="ECO:0000259" key="2">
    <source>
        <dbReference type="PROSITE" id="PS50011"/>
    </source>
</evidence>
<dbReference type="SUPFAM" id="SSF56112">
    <property type="entry name" value="Protein kinase-like (PK-like)"/>
    <property type="match status" value="1"/>
</dbReference>
<evidence type="ECO:0000313" key="3">
    <source>
        <dbReference type="EMBL" id="QPH52071.1"/>
    </source>
</evidence>
<dbReference type="Gene3D" id="1.10.510.10">
    <property type="entry name" value="Transferase(Phosphotransferase) domain 1"/>
    <property type="match status" value="1"/>
</dbReference>
<dbReference type="InterPro" id="IPR011009">
    <property type="entry name" value="Kinase-like_dom_sf"/>
</dbReference>
<feature type="transmembrane region" description="Helical" evidence="1">
    <location>
        <begin position="395"/>
        <end position="411"/>
    </location>
</feature>
<dbReference type="InterPro" id="IPR000719">
    <property type="entry name" value="Prot_kinase_dom"/>
</dbReference>
<dbReference type="RefSeq" id="WP_191088002.1">
    <property type="nucleotide sequence ID" value="NZ_CP064945.1"/>
</dbReference>
<accession>A0A7S9QBG1</accession>
<geneLocation type="plasmid" evidence="3 4">
    <name>pVIM-24-ZDHY414</name>
</geneLocation>
<dbReference type="AlphaFoldDB" id="A0A7S9QBG1"/>
<proteinExistence type="predicted"/>
<dbReference type="EMBL" id="CP064948">
    <property type="protein sequence ID" value="QPH52071.1"/>
    <property type="molecule type" value="Genomic_DNA"/>
</dbReference>
<feature type="domain" description="Protein kinase" evidence="2">
    <location>
        <begin position="13"/>
        <end position="300"/>
    </location>
</feature>
<dbReference type="GO" id="GO:0004672">
    <property type="term" value="F:protein kinase activity"/>
    <property type="evidence" value="ECO:0007669"/>
    <property type="project" value="InterPro"/>
</dbReference>
<dbReference type="GO" id="GO:0005524">
    <property type="term" value="F:ATP binding"/>
    <property type="evidence" value="ECO:0007669"/>
    <property type="project" value="InterPro"/>
</dbReference>
<protein>
    <submittedName>
        <fullName evidence="3">Helix-hairpin-helix domain-containing protein</fullName>
    </submittedName>
</protein>
<keyword evidence="1" id="KW-0472">Membrane</keyword>
<dbReference type="PROSITE" id="PS50011">
    <property type="entry name" value="PROTEIN_KINASE_DOM"/>
    <property type="match status" value="1"/>
</dbReference>
<keyword evidence="1" id="KW-0812">Transmembrane</keyword>
<keyword evidence="1" id="KW-1133">Transmembrane helix</keyword>
<reference evidence="3 4" key="1">
    <citation type="submission" date="2020-11" db="EMBL/GenBank/DDBJ databases">
        <title>Pseudomonas fulva producing VIM-24.</title>
        <authorList>
            <person name="Liu S."/>
        </authorList>
    </citation>
    <scope>NUCLEOTIDE SEQUENCE [LARGE SCALE GENOMIC DNA]</scope>
    <source>
        <strain evidence="3 4">ZDHY414</strain>
        <plasmid evidence="3 4">pVIM-24-ZDHY414</plasmid>
    </source>
</reference>
<evidence type="ECO:0000313" key="4">
    <source>
        <dbReference type="Proteomes" id="UP000594430"/>
    </source>
</evidence>
<sequence>MPRRLYTAAGQPIDLVEELGKGGEGSVFTLKSSRDFVAKVYHTPIDRDKQAKLTHMTRNHDDQLLKYAAWPLATLHERASGPVVGFTMEKVAGMKPIQSLYSPAQRKQEFPQRGWDFLLVAARNTAAAFSVLHDRGLVAGDVNHGNLYLGQKATVKLIDTDSFQMHDGSRQHLCDVGVSTYTPPELQGASFRGITRTPNHDNFGLSLLIWHLLMGGRHPFAGVPQQEGIGETIEENIAACRFAYSLSATQKLLLPPPNALPVTTVSPSIIAMFEQAFTKQGMTARPSAQKWLEELDHLRTTLRPCAQSKLHTYPAHLQTCPWCEMETKGVVYFASIPVYAPGAEATGGAVRVEDIWIAICKVPDLPPLRIPTASPPNPEAEPLPLGVFSTTAKRVMGMGISAVILCAWAALGGFPPVYLTAIMCTWLGLGLFGANAKREEQDRRKDARALARRNYEATVAVLKREDGREQGISKRELLSRLKLEFDGLATREQKDLQKLRANAEKRQLTAYLERYYIEKALLPGLETAKRAALQAFGIETAAEVDAQRIRQIKGFSDSLTQVLVDWRTSHERNFRFNPATAITSADTIAVKRSIQKRAAEIRALMQQGLQDLQQGKAVRENALRRYGQAVQLAANKLAQAEANWKALL</sequence>
<name>A0A7S9QBG1_9PSED</name>
<evidence type="ECO:0000256" key="1">
    <source>
        <dbReference type="SAM" id="Phobius"/>
    </source>
</evidence>
<organism evidence="3 4">
    <name type="scientific">Pseudomonas fulva</name>
    <dbReference type="NCBI Taxonomy" id="47880"/>
    <lineage>
        <taxon>Bacteria</taxon>
        <taxon>Pseudomonadati</taxon>
        <taxon>Pseudomonadota</taxon>
        <taxon>Gammaproteobacteria</taxon>
        <taxon>Pseudomonadales</taxon>
        <taxon>Pseudomonadaceae</taxon>
        <taxon>Pseudomonas</taxon>
    </lineage>
</organism>
<keyword evidence="3" id="KW-0614">Plasmid</keyword>
<gene>
    <name evidence="3" type="ORF">IZU98_24650</name>
</gene>
<dbReference type="Proteomes" id="UP000594430">
    <property type="component" value="Plasmid pVIM-24-ZDHY414"/>
</dbReference>